<sequence>MITIEPLYQWQERQVFVEVETECAECDGTGECECCGRECRVCEGTGSAGLQALSAHDIEQRYFSEVIESLQRLCAFSSRHDFLDEVGAFIKRHGRLDYHPVVRHRILH</sequence>
<comment type="caution">
    <text evidence="1">The sequence shown here is derived from an EMBL/GenBank/DDBJ whole genome shotgun (WGS) entry which is preliminary data.</text>
</comment>
<proteinExistence type="predicted"/>
<name>A0ABU1G2U7_9GAMM</name>
<reference evidence="1 2" key="1">
    <citation type="submission" date="2023-04" db="EMBL/GenBank/DDBJ databases">
        <title>A long-awaited taxogenomic arrangement of the family Halomonadaceae.</title>
        <authorList>
            <person name="De La Haba R."/>
            <person name="Chuvochina M."/>
            <person name="Wittouck S."/>
            <person name="Arahal D.R."/>
            <person name="Sanchez-Porro C."/>
            <person name="Hugenholtz P."/>
            <person name="Ventosa A."/>
        </authorList>
    </citation>
    <scope>NUCLEOTIDE SEQUENCE [LARGE SCALE GENOMIC DNA]</scope>
    <source>
        <strain evidence="1 2">DSM 23530</strain>
    </source>
</reference>
<gene>
    <name evidence="1" type="ORF">QC818_10715</name>
</gene>
<organism evidence="1 2">
    <name type="scientific">Halomonas koreensis</name>
    <dbReference type="NCBI Taxonomy" id="245385"/>
    <lineage>
        <taxon>Bacteria</taxon>
        <taxon>Pseudomonadati</taxon>
        <taxon>Pseudomonadota</taxon>
        <taxon>Gammaproteobacteria</taxon>
        <taxon>Oceanospirillales</taxon>
        <taxon>Halomonadaceae</taxon>
        <taxon>Halomonas</taxon>
    </lineage>
</organism>
<protein>
    <submittedName>
        <fullName evidence="1">Uncharacterized protein</fullName>
    </submittedName>
</protein>
<evidence type="ECO:0000313" key="2">
    <source>
        <dbReference type="Proteomes" id="UP001264519"/>
    </source>
</evidence>
<dbReference type="EMBL" id="JARWAK010000008">
    <property type="protein sequence ID" value="MDR5867262.1"/>
    <property type="molecule type" value="Genomic_DNA"/>
</dbReference>
<accession>A0ABU1G2U7</accession>
<keyword evidence="2" id="KW-1185">Reference proteome</keyword>
<dbReference type="Proteomes" id="UP001264519">
    <property type="component" value="Unassembled WGS sequence"/>
</dbReference>
<evidence type="ECO:0000313" key="1">
    <source>
        <dbReference type="EMBL" id="MDR5867262.1"/>
    </source>
</evidence>
<dbReference type="RefSeq" id="WP_309652855.1">
    <property type="nucleotide sequence ID" value="NZ_JARWAK010000008.1"/>
</dbReference>